<feature type="transmembrane region" description="Helical" evidence="1">
    <location>
        <begin position="92"/>
        <end position="110"/>
    </location>
</feature>
<keyword evidence="1" id="KW-0472">Membrane</keyword>
<dbReference type="Pfam" id="PF20151">
    <property type="entry name" value="DUF6533"/>
    <property type="match status" value="1"/>
</dbReference>
<evidence type="ECO:0000313" key="4">
    <source>
        <dbReference type="Proteomes" id="UP001362999"/>
    </source>
</evidence>
<protein>
    <recommendedName>
        <fullName evidence="2">DUF6533 domain-containing protein</fullName>
    </recommendedName>
</protein>
<feature type="transmembrane region" description="Helical" evidence="1">
    <location>
        <begin position="12"/>
        <end position="33"/>
    </location>
</feature>
<proteinExistence type="predicted"/>
<organism evidence="3 4">
    <name type="scientific">Favolaschia claudopus</name>
    <dbReference type="NCBI Taxonomy" id="2862362"/>
    <lineage>
        <taxon>Eukaryota</taxon>
        <taxon>Fungi</taxon>
        <taxon>Dikarya</taxon>
        <taxon>Basidiomycota</taxon>
        <taxon>Agaricomycotina</taxon>
        <taxon>Agaricomycetes</taxon>
        <taxon>Agaricomycetidae</taxon>
        <taxon>Agaricales</taxon>
        <taxon>Marasmiineae</taxon>
        <taxon>Mycenaceae</taxon>
        <taxon>Favolaschia</taxon>
    </lineage>
</organism>
<dbReference type="InterPro" id="IPR045340">
    <property type="entry name" value="DUF6533"/>
</dbReference>
<dbReference type="Proteomes" id="UP001362999">
    <property type="component" value="Unassembled WGS sequence"/>
</dbReference>
<accession>A0AAW0DVE5</accession>
<dbReference type="EMBL" id="JAWWNJ010000005">
    <property type="protein sequence ID" value="KAK7055684.1"/>
    <property type="molecule type" value="Genomic_DNA"/>
</dbReference>
<keyword evidence="1" id="KW-1133">Transmembrane helix</keyword>
<dbReference type="AlphaFoldDB" id="A0AAW0DVE5"/>
<feature type="transmembrane region" description="Helical" evidence="1">
    <location>
        <begin position="122"/>
        <end position="142"/>
    </location>
</feature>
<evidence type="ECO:0000259" key="2">
    <source>
        <dbReference type="Pfam" id="PF20151"/>
    </source>
</evidence>
<evidence type="ECO:0000313" key="3">
    <source>
        <dbReference type="EMBL" id="KAK7055684.1"/>
    </source>
</evidence>
<name>A0AAW0DVE5_9AGAR</name>
<gene>
    <name evidence="3" type="ORF">R3P38DRAFT_3304824</name>
</gene>
<comment type="caution">
    <text evidence="3">The sequence shown here is derived from an EMBL/GenBank/DDBJ whole genome shotgun (WGS) entry which is preliminary data.</text>
</comment>
<evidence type="ECO:0000256" key="1">
    <source>
        <dbReference type="SAM" id="Phobius"/>
    </source>
</evidence>
<keyword evidence="1" id="KW-0812">Transmembrane</keyword>
<feature type="transmembrane region" description="Helical" evidence="1">
    <location>
        <begin position="40"/>
        <end position="57"/>
    </location>
</feature>
<keyword evidence="4" id="KW-1185">Reference proteome</keyword>
<reference evidence="3 4" key="1">
    <citation type="journal article" date="2024" name="J Genomics">
        <title>Draft genome sequencing and assembly of Favolaschia claudopus CIRM-BRFM 2984 isolated from oak limbs.</title>
        <authorList>
            <person name="Navarro D."/>
            <person name="Drula E."/>
            <person name="Chaduli D."/>
            <person name="Cazenave R."/>
            <person name="Ahrendt S."/>
            <person name="Wang J."/>
            <person name="Lipzen A."/>
            <person name="Daum C."/>
            <person name="Barry K."/>
            <person name="Grigoriev I.V."/>
            <person name="Favel A."/>
            <person name="Rosso M.N."/>
            <person name="Martin F."/>
        </authorList>
    </citation>
    <scope>NUCLEOTIDE SEQUENCE [LARGE SCALE GENOMIC DNA]</scope>
    <source>
        <strain evidence="3 4">CIRM-BRFM 2984</strain>
    </source>
</reference>
<sequence length="303" mass="33745">MIETLSDAQIQHAIFISRILIIVPFTVLVYEYLLTLRREISAFWGTPLTWASFFFYVNRYSPLFGNLPILVQYFSTTTDPNKLHLCRGLRAYHQYYALLSQVLVAVMLIMRTYALYSQNKRILAVTICITLAAFVFAVWILLTGNDSDTFSSQIAALGCPLGTSHSKFVRFDACLAGAWSGMLIFDVMIFSLTLFKALQLNARQGGLLTVLLRDGVLMVISNASNIGTYTAFTRGSATTVTNVVSSVMISRLMFNIRNPNLRLPLSSGRTTRSETAFPDITTVQPYTSTHYATNTAWSTAGSD</sequence>
<feature type="transmembrane region" description="Helical" evidence="1">
    <location>
        <begin position="176"/>
        <end position="195"/>
    </location>
</feature>
<feature type="domain" description="DUF6533" evidence="2">
    <location>
        <begin position="21"/>
        <end position="64"/>
    </location>
</feature>